<dbReference type="EMBL" id="JACHLI010000001">
    <property type="protein sequence ID" value="MBB4861535.1"/>
    <property type="molecule type" value="Genomic_DNA"/>
</dbReference>
<dbReference type="Proteomes" id="UP000566995">
    <property type="component" value="Unassembled WGS sequence"/>
</dbReference>
<comment type="caution">
    <text evidence="2">The sequence shown here is derived from an EMBL/GenBank/DDBJ whole genome shotgun (WGS) entry which is preliminary data.</text>
</comment>
<dbReference type="AlphaFoldDB" id="A0A7W7KES7"/>
<organism evidence="2 3">
    <name type="scientific">Pseudomonas nitroreducens</name>
    <dbReference type="NCBI Taxonomy" id="46680"/>
    <lineage>
        <taxon>Bacteria</taxon>
        <taxon>Pseudomonadati</taxon>
        <taxon>Pseudomonadota</taxon>
        <taxon>Gammaproteobacteria</taxon>
        <taxon>Pseudomonadales</taxon>
        <taxon>Pseudomonadaceae</taxon>
        <taxon>Pseudomonas</taxon>
    </lineage>
</organism>
<evidence type="ECO:0000313" key="3">
    <source>
        <dbReference type="Proteomes" id="UP000566995"/>
    </source>
</evidence>
<accession>A0A7W7KES7</accession>
<sequence length="132" mass="14712">MTDFIQKFSCTDSNCKGTHEQRRQKPLAPSEPCKACGKPSEQLKFEVVADTLPRGIFIDWDGKARRTDALAEYICDVDTETRKVNVLDRFGGLIYEGEFYSSVSEAESVIGIPVRLIEPVMQALVCGANPHE</sequence>
<reference evidence="2 3" key="1">
    <citation type="submission" date="2020-08" db="EMBL/GenBank/DDBJ databases">
        <title>Functional genomics of gut bacteria from endangered species of beetles.</title>
        <authorList>
            <person name="Carlos-Shanley C."/>
        </authorList>
    </citation>
    <scope>NUCLEOTIDE SEQUENCE [LARGE SCALE GENOMIC DNA]</scope>
    <source>
        <strain evidence="2 3">S00179</strain>
    </source>
</reference>
<gene>
    <name evidence="2" type="ORF">HNP46_000346</name>
</gene>
<name>A0A7W7KES7_PSENT</name>
<protein>
    <submittedName>
        <fullName evidence="2">Uncharacterized protein</fullName>
    </submittedName>
</protein>
<proteinExistence type="predicted"/>
<feature type="region of interest" description="Disordered" evidence="1">
    <location>
        <begin position="18"/>
        <end position="37"/>
    </location>
</feature>
<dbReference type="RefSeq" id="WP_184585793.1">
    <property type="nucleotide sequence ID" value="NZ_JACHLI010000001.1"/>
</dbReference>
<evidence type="ECO:0000313" key="2">
    <source>
        <dbReference type="EMBL" id="MBB4861535.1"/>
    </source>
</evidence>
<evidence type="ECO:0000256" key="1">
    <source>
        <dbReference type="SAM" id="MobiDB-lite"/>
    </source>
</evidence>